<feature type="transmembrane region" description="Helical" evidence="8">
    <location>
        <begin position="213"/>
        <end position="231"/>
    </location>
</feature>
<dbReference type="InterPro" id="IPR011701">
    <property type="entry name" value="MFS"/>
</dbReference>
<dbReference type="EMBL" id="JACIER010000004">
    <property type="protein sequence ID" value="MBB4043680.1"/>
    <property type="molecule type" value="Genomic_DNA"/>
</dbReference>
<dbReference type="InterPro" id="IPR036259">
    <property type="entry name" value="MFS_trans_sf"/>
</dbReference>
<feature type="transmembrane region" description="Helical" evidence="8">
    <location>
        <begin position="47"/>
        <end position="66"/>
    </location>
</feature>
<evidence type="ECO:0000313" key="11">
    <source>
        <dbReference type="Proteomes" id="UP000560658"/>
    </source>
</evidence>
<reference evidence="10" key="1">
    <citation type="submission" date="2020-08" db="EMBL/GenBank/DDBJ databases">
        <title>Genomic Encyclopedia of Type Strains, Phase IV (KMG-IV): sequencing the most valuable type-strain genomes for metagenomic binning, comparative biology and taxonomic classification.</title>
        <authorList>
            <person name="Goeker M."/>
        </authorList>
    </citation>
    <scope>NUCLEOTIDE SEQUENCE [LARGE SCALE GENOMIC DNA]</scope>
    <source>
        <strain evidence="10">DSM 105720</strain>
    </source>
</reference>
<dbReference type="PROSITE" id="PS50850">
    <property type="entry name" value="MFS"/>
    <property type="match status" value="1"/>
</dbReference>
<keyword evidence="4" id="KW-1003">Cell membrane</keyword>
<feature type="transmembrane region" description="Helical" evidence="8">
    <location>
        <begin position="102"/>
        <end position="123"/>
    </location>
</feature>
<name>A0A840CUW9_9BACE</name>
<evidence type="ECO:0000256" key="5">
    <source>
        <dbReference type="ARBA" id="ARBA00022692"/>
    </source>
</evidence>
<keyword evidence="6 8" id="KW-1133">Transmembrane helix</keyword>
<keyword evidence="3" id="KW-0813">Transport</keyword>
<dbReference type="Proteomes" id="UP000560658">
    <property type="component" value="Unassembled WGS sequence"/>
</dbReference>
<keyword evidence="11" id="KW-1185">Reference proteome</keyword>
<feature type="transmembrane region" description="Helical" evidence="8">
    <location>
        <begin position="306"/>
        <end position="330"/>
    </location>
</feature>
<protein>
    <submittedName>
        <fullName evidence="10">DHA1 family bicyclomycin/chloramphenicol resistance-like MFS transporter</fullName>
    </submittedName>
</protein>
<dbReference type="Gene3D" id="1.20.1720.10">
    <property type="entry name" value="Multidrug resistance protein D"/>
    <property type="match status" value="1"/>
</dbReference>
<gene>
    <name evidence="10" type="ORF">GGR06_001462</name>
</gene>
<dbReference type="FunFam" id="1.20.1720.10:FF:000005">
    <property type="entry name" value="Bcr/CflA family efflux transporter"/>
    <property type="match status" value="1"/>
</dbReference>
<evidence type="ECO:0000256" key="4">
    <source>
        <dbReference type="ARBA" id="ARBA00022475"/>
    </source>
</evidence>
<feature type="transmembrane region" description="Helical" evidence="8">
    <location>
        <begin position="165"/>
        <end position="185"/>
    </location>
</feature>
<dbReference type="SUPFAM" id="SSF103473">
    <property type="entry name" value="MFS general substrate transporter"/>
    <property type="match status" value="1"/>
</dbReference>
<dbReference type="GO" id="GO:0005886">
    <property type="term" value="C:plasma membrane"/>
    <property type="evidence" value="ECO:0007669"/>
    <property type="project" value="UniProtKB-SubCell"/>
</dbReference>
<evidence type="ECO:0000256" key="8">
    <source>
        <dbReference type="SAM" id="Phobius"/>
    </source>
</evidence>
<dbReference type="PANTHER" id="PTHR23502:SF132">
    <property type="entry name" value="POLYAMINE TRANSPORTER 2-RELATED"/>
    <property type="match status" value="1"/>
</dbReference>
<dbReference type="Pfam" id="PF07690">
    <property type="entry name" value="MFS_1"/>
    <property type="match status" value="1"/>
</dbReference>
<sequence>MKGFSLSQWSVIVILALLTALEPLSIDLYLPGFIEIGNAFKAPVSDVQLSLSTFLAGFAIGQLLWGPLADKFGRKKPLLVSLVIFAAASIGCLYVPSIEWLWGMRFIQAIGGCAGVVIARAVVTDYFDKNNTLKIFAILALIAGIAPIVAPSIGNTVLRLLQWEGLFEVLAVLGVLAFLLVLFFLPETQTQKVALRSENILKVYFSLLHNKRFAIYSLIAGIVNGALMIYVANGPFLIIEKGGFSSDAFSIIFSINALGLMAASYLTTVVQKRMATNNLVKCAIFMMAIVSIILLTAMYIHASMPVILCILFFYIFPIGVLFPTTTELALMPFAETNKSGSASALFGSIQLGIAFICTVVANYISDGTTVSVGIALLFCGVLLFAIAFSKIRLAPITSSHPTT</sequence>
<dbReference type="PANTHER" id="PTHR23502">
    <property type="entry name" value="MAJOR FACILITATOR SUPERFAMILY"/>
    <property type="match status" value="1"/>
</dbReference>
<feature type="transmembrane region" description="Helical" evidence="8">
    <location>
        <begin position="282"/>
        <end position="300"/>
    </location>
</feature>
<dbReference type="AlphaFoldDB" id="A0A840CUW9"/>
<feature type="domain" description="Major facilitator superfamily (MFS) profile" evidence="9">
    <location>
        <begin position="11"/>
        <end position="398"/>
    </location>
</feature>
<evidence type="ECO:0000256" key="7">
    <source>
        <dbReference type="ARBA" id="ARBA00023136"/>
    </source>
</evidence>
<dbReference type="GO" id="GO:1990961">
    <property type="term" value="P:xenobiotic detoxification by transmembrane export across the plasma membrane"/>
    <property type="evidence" value="ECO:0007669"/>
    <property type="project" value="InterPro"/>
</dbReference>
<feature type="transmembrane region" description="Helical" evidence="8">
    <location>
        <begin position="135"/>
        <end position="153"/>
    </location>
</feature>
<feature type="transmembrane region" description="Helical" evidence="8">
    <location>
        <begin position="342"/>
        <end position="364"/>
    </location>
</feature>
<dbReference type="InterPro" id="IPR004812">
    <property type="entry name" value="Efflux_drug-R_Bcr/CmlA"/>
</dbReference>
<comment type="subcellular location">
    <subcellularLocation>
        <location evidence="1">Cell membrane</location>
        <topology evidence="1">Multi-pass membrane protein</topology>
    </subcellularLocation>
</comment>
<dbReference type="GO" id="GO:0042910">
    <property type="term" value="F:xenobiotic transmembrane transporter activity"/>
    <property type="evidence" value="ECO:0007669"/>
    <property type="project" value="InterPro"/>
</dbReference>
<evidence type="ECO:0000256" key="3">
    <source>
        <dbReference type="ARBA" id="ARBA00022448"/>
    </source>
</evidence>
<dbReference type="CDD" id="cd17320">
    <property type="entry name" value="MFS_MdfA_MDR_like"/>
    <property type="match status" value="1"/>
</dbReference>
<feature type="transmembrane region" description="Helical" evidence="8">
    <location>
        <begin position="78"/>
        <end position="96"/>
    </location>
</feature>
<organism evidence="10 11">
    <name type="scientific">Bacteroides reticulotermitis</name>
    <dbReference type="NCBI Taxonomy" id="1133319"/>
    <lineage>
        <taxon>Bacteria</taxon>
        <taxon>Pseudomonadati</taxon>
        <taxon>Bacteroidota</taxon>
        <taxon>Bacteroidia</taxon>
        <taxon>Bacteroidales</taxon>
        <taxon>Bacteroidaceae</taxon>
        <taxon>Bacteroides</taxon>
    </lineage>
</organism>
<dbReference type="NCBIfam" id="TIGR00710">
    <property type="entry name" value="efflux_Bcr_CflA"/>
    <property type="match status" value="1"/>
</dbReference>
<dbReference type="RefSeq" id="WP_183208168.1">
    <property type="nucleotide sequence ID" value="NZ_JACIER010000004.1"/>
</dbReference>
<evidence type="ECO:0000313" key="10">
    <source>
        <dbReference type="EMBL" id="MBB4043680.1"/>
    </source>
</evidence>
<keyword evidence="7 8" id="KW-0472">Membrane</keyword>
<proteinExistence type="inferred from homology"/>
<keyword evidence="5 8" id="KW-0812">Transmembrane</keyword>
<evidence type="ECO:0000259" key="9">
    <source>
        <dbReference type="PROSITE" id="PS50850"/>
    </source>
</evidence>
<evidence type="ECO:0000256" key="2">
    <source>
        <dbReference type="ARBA" id="ARBA00006236"/>
    </source>
</evidence>
<evidence type="ECO:0000256" key="1">
    <source>
        <dbReference type="ARBA" id="ARBA00004651"/>
    </source>
</evidence>
<feature type="transmembrane region" description="Helical" evidence="8">
    <location>
        <begin position="251"/>
        <end position="270"/>
    </location>
</feature>
<dbReference type="InterPro" id="IPR020846">
    <property type="entry name" value="MFS_dom"/>
</dbReference>
<comment type="caution">
    <text evidence="10">The sequence shown here is derived from an EMBL/GenBank/DDBJ whole genome shotgun (WGS) entry which is preliminary data.</text>
</comment>
<evidence type="ECO:0000256" key="6">
    <source>
        <dbReference type="ARBA" id="ARBA00022989"/>
    </source>
</evidence>
<comment type="similarity">
    <text evidence="2">Belongs to the major facilitator superfamily. Bcr/CmlA family.</text>
</comment>
<accession>A0A840CUW9</accession>
<feature type="transmembrane region" description="Helical" evidence="8">
    <location>
        <begin position="370"/>
        <end position="388"/>
    </location>
</feature>